<dbReference type="EMBL" id="BGPR01000439">
    <property type="protein sequence ID" value="GBM20249.1"/>
    <property type="molecule type" value="Genomic_DNA"/>
</dbReference>
<evidence type="ECO:0000313" key="2">
    <source>
        <dbReference type="Proteomes" id="UP000499080"/>
    </source>
</evidence>
<accession>A0A4Y2DW01</accession>
<proteinExistence type="predicted"/>
<sequence>MKEDCSHDGLLFVCLCPQRTSERGCIGPVNLCIVAAAATIAVGHQSSGGSYSLRMSLDLTSRTIPKGNDMARARDTLSGAKHRLKEPLQRWRVTCQGRDSNERPNRPLRVPWARPSSQLSDIAKKSYTLLCGLLSLQ</sequence>
<gene>
    <name evidence="1" type="ORF">AVEN_216667_1</name>
</gene>
<dbReference type="Proteomes" id="UP000499080">
    <property type="component" value="Unassembled WGS sequence"/>
</dbReference>
<protein>
    <submittedName>
        <fullName evidence="1">Uncharacterized protein</fullName>
    </submittedName>
</protein>
<comment type="caution">
    <text evidence="1">The sequence shown here is derived from an EMBL/GenBank/DDBJ whole genome shotgun (WGS) entry which is preliminary data.</text>
</comment>
<organism evidence="1 2">
    <name type="scientific">Araneus ventricosus</name>
    <name type="common">Orbweaver spider</name>
    <name type="synonym">Epeira ventricosa</name>
    <dbReference type="NCBI Taxonomy" id="182803"/>
    <lineage>
        <taxon>Eukaryota</taxon>
        <taxon>Metazoa</taxon>
        <taxon>Ecdysozoa</taxon>
        <taxon>Arthropoda</taxon>
        <taxon>Chelicerata</taxon>
        <taxon>Arachnida</taxon>
        <taxon>Araneae</taxon>
        <taxon>Araneomorphae</taxon>
        <taxon>Entelegynae</taxon>
        <taxon>Araneoidea</taxon>
        <taxon>Araneidae</taxon>
        <taxon>Araneus</taxon>
    </lineage>
</organism>
<dbReference type="AlphaFoldDB" id="A0A4Y2DW01"/>
<name>A0A4Y2DW01_ARAVE</name>
<reference evidence="1 2" key="1">
    <citation type="journal article" date="2019" name="Sci. Rep.">
        <title>Orb-weaving spider Araneus ventricosus genome elucidates the spidroin gene catalogue.</title>
        <authorList>
            <person name="Kono N."/>
            <person name="Nakamura H."/>
            <person name="Ohtoshi R."/>
            <person name="Moran D.A.P."/>
            <person name="Shinohara A."/>
            <person name="Yoshida Y."/>
            <person name="Fujiwara M."/>
            <person name="Mori M."/>
            <person name="Tomita M."/>
            <person name="Arakawa K."/>
        </authorList>
    </citation>
    <scope>NUCLEOTIDE SEQUENCE [LARGE SCALE GENOMIC DNA]</scope>
</reference>
<keyword evidence="2" id="KW-1185">Reference proteome</keyword>
<evidence type="ECO:0000313" key="1">
    <source>
        <dbReference type="EMBL" id="GBM20249.1"/>
    </source>
</evidence>